<keyword evidence="2 6" id="KW-0805">Transcription regulation</keyword>
<evidence type="ECO:0000256" key="1">
    <source>
        <dbReference type="ARBA" id="ARBA00010641"/>
    </source>
</evidence>
<dbReference type="InterPro" id="IPR036388">
    <property type="entry name" value="WH-like_DNA-bd_sf"/>
</dbReference>
<protein>
    <recommendedName>
        <fullName evidence="6">RNA polymerase sigma factor</fullName>
    </recommendedName>
</protein>
<dbReference type="NCBIfam" id="TIGR02937">
    <property type="entry name" value="sigma70-ECF"/>
    <property type="match status" value="1"/>
</dbReference>
<dbReference type="EMBL" id="JBDIME010000004">
    <property type="protein sequence ID" value="MEN2789289.1"/>
    <property type="molecule type" value="Genomic_DNA"/>
</dbReference>
<evidence type="ECO:0000256" key="2">
    <source>
        <dbReference type="ARBA" id="ARBA00023015"/>
    </source>
</evidence>
<dbReference type="InterPro" id="IPR013325">
    <property type="entry name" value="RNA_pol_sigma_r2"/>
</dbReference>
<dbReference type="Pfam" id="PF08281">
    <property type="entry name" value="Sigma70_r4_2"/>
    <property type="match status" value="1"/>
</dbReference>
<dbReference type="InterPro" id="IPR000838">
    <property type="entry name" value="RNA_pol_sigma70_ECF_CS"/>
</dbReference>
<feature type="domain" description="RNA polymerase sigma-70 region 2" evidence="7">
    <location>
        <begin position="36"/>
        <end position="92"/>
    </location>
</feature>
<gene>
    <name evidence="9" type="ORF">ABC974_06615</name>
</gene>
<evidence type="ECO:0000256" key="5">
    <source>
        <dbReference type="ARBA" id="ARBA00023163"/>
    </source>
</evidence>
<evidence type="ECO:0000256" key="6">
    <source>
        <dbReference type="RuleBase" id="RU000716"/>
    </source>
</evidence>
<feature type="domain" description="RNA polymerase sigma factor 70 region 4 type 2" evidence="8">
    <location>
        <begin position="138"/>
        <end position="190"/>
    </location>
</feature>
<dbReference type="Pfam" id="PF04542">
    <property type="entry name" value="Sigma70_r2"/>
    <property type="match status" value="1"/>
</dbReference>
<dbReference type="RefSeq" id="WP_343887411.1">
    <property type="nucleotide sequence ID" value="NZ_BAAAEH010000002.1"/>
</dbReference>
<comment type="similarity">
    <text evidence="1 6">Belongs to the sigma-70 factor family. ECF subfamily.</text>
</comment>
<comment type="caution">
    <text evidence="9">The sequence shown here is derived from an EMBL/GenBank/DDBJ whole genome shotgun (WGS) entry which is preliminary data.</text>
</comment>
<evidence type="ECO:0000259" key="8">
    <source>
        <dbReference type="Pfam" id="PF08281"/>
    </source>
</evidence>
<name>A0ABU9Y0F5_9SPHN</name>
<dbReference type="InterPro" id="IPR007627">
    <property type="entry name" value="RNA_pol_sigma70_r2"/>
</dbReference>
<accession>A0ABU9Y0F5</accession>
<dbReference type="Gene3D" id="1.10.10.10">
    <property type="entry name" value="Winged helix-like DNA-binding domain superfamily/Winged helix DNA-binding domain"/>
    <property type="match status" value="1"/>
</dbReference>
<sequence length="204" mass="22543">MSERGGLFRPYLVRGTQRTSPAPDSAARFRATMLPHLDAAWNLARWLAGDPAVAEDVVQETFLRAFRAFDTYQGGAPRAWLFAILRNCWRDRAGGDQARGQVIVSHASLTETQAAAIEAIPDDAESAEAALIRTQESEALRATIAAIPEPFREALVLREMEQMPYREIAAITGVPIGTVMSRLARAREMLAKLLLPEAEREERA</sequence>
<evidence type="ECO:0000313" key="9">
    <source>
        <dbReference type="EMBL" id="MEN2789289.1"/>
    </source>
</evidence>
<dbReference type="CDD" id="cd06171">
    <property type="entry name" value="Sigma70_r4"/>
    <property type="match status" value="1"/>
</dbReference>
<keyword evidence="4 6" id="KW-0238">DNA-binding</keyword>
<reference evidence="9 10" key="1">
    <citation type="submission" date="2024-05" db="EMBL/GenBank/DDBJ databases">
        <authorList>
            <person name="Liu Q."/>
            <person name="Xin Y.-H."/>
        </authorList>
    </citation>
    <scope>NUCLEOTIDE SEQUENCE [LARGE SCALE GENOMIC DNA]</scope>
    <source>
        <strain evidence="9 10">CGMCC 1.10181</strain>
    </source>
</reference>
<dbReference type="Proteomes" id="UP001419910">
    <property type="component" value="Unassembled WGS sequence"/>
</dbReference>
<dbReference type="InterPro" id="IPR013249">
    <property type="entry name" value="RNA_pol_sigma70_r4_t2"/>
</dbReference>
<proteinExistence type="inferred from homology"/>
<dbReference type="Gene3D" id="1.10.1740.10">
    <property type="match status" value="1"/>
</dbReference>
<dbReference type="SUPFAM" id="SSF88946">
    <property type="entry name" value="Sigma2 domain of RNA polymerase sigma factors"/>
    <property type="match status" value="1"/>
</dbReference>
<dbReference type="SUPFAM" id="SSF88659">
    <property type="entry name" value="Sigma3 and sigma4 domains of RNA polymerase sigma factors"/>
    <property type="match status" value="1"/>
</dbReference>
<evidence type="ECO:0000256" key="4">
    <source>
        <dbReference type="ARBA" id="ARBA00023125"/>
    </source>
</evidence>
<dbReference type="InterPro" id="IPR013324">
    <property type="entry name" value="RNA_pol_sigma_r3/r4-like"/>
</dbReference>
<evidence type="ECO:0000313" key="10">
    <source>
        <dbReference type="Proteomes" id="UP001419910"/>
    </source>
</evidence>
<evidence type="ECO:0000259" key="7">
    <source>
        <dbReference type="Pfam" id="PF04542"/>
    </source>
</evidence>
<dbReference type="InterPro" id="IPR014284">
    <property type="entry name" value="RNA_pol_sigma-70_dom"/>
</dbReference>
<dbReference type="PROSITE" id="PS01063">
    <property type="entry name" value="SIGMA70_ECF"/>
    <property type="match status" value="1"/>
</dbReference>
<dbReference type="PANTHER" id="PTHR43133">
    <property type="entry name" value="RNA POLYMERASE ECF-TYPE SIGMA FACTO"/>
    <property type="match status" value="1"/>
</dbReference>
<evidence type="ECO:0000256" key="3">
    <source>
        <dbReference type="ARBA" id="ARBA00023082"/>
    </source>
</evidence>
<dbReference type="InterPro" id="IPR039425">
    <property type="entry name" value="RNA_pol_sigma-70-like"/>
</dbReference>
<keyword evidence="5 6" id="KW-0804">Transcription</keyword>
<keyword evidence="10" id="KW-1185">Reference proteome</keyword>
<organism evidence="9 10">
    <name type="scientific">Sphingomonas oligophenolica</name>
    <dbReference type="NCBI Taxonomy" id="301154"/>
    <lineage>
        <taxon>Bacteria</taxon>
        <taxon>Pseudomonadati</taxon>
        <taxon>Pseudomonadota</taxon>
        <taxon>Alphaproteobacteria</taxon>
        <taxon>Sphingomonadales</taxon>
        <taxon>Sphingomonadaceae</taxon>
        <taxon>Sphingomonas</taxon>
    </lineage>
</organism>
<dbReference type="PANTHER" id="PTHR43133:SF25">
    <property type="entry name" value="RNA POLYMERASE SIGMA FACTOR RFAY-RELATED"/>
    <property type="match status" value="1"/>
</dbReference>
<keyword evidence="3 6" id="KW-0731">Sigma factor</keyword>